<reference evidence="2 3" key="1">
    <citation type="submission" date="2019-07" db="EMBL/GenBank/DDBJ databases">
        <title>Draft genome for Aliikangiella sp. M105.</title>
        <authorList>
            <person name="Wang G."/>
        </authorList>
    </citation>
    <scope>NUCLEOTIDE SEQUENCE [LARGE SCALE GENOMIC DNA]</scope>
    <source>
        <strain evidence="2 3">M105</strain>
    </source>
</reference>
<protein>
    <submittedName>
        <fullName evidence="2">DsrE family protein</fullName>
    </submittedName>
</protein>
<dbReference type="InterPro" id="IPR003787">
    <property type="entry name" value="Sulphur_relay_DsrE/F-like"/>
</dbReference>
<gene>
    <name evidence="2" type="ORF">FLL46_00895</name>
</gene>
<proteinExistence type="predicted"/>
<evidence type="ECO:0000313" key="3">
    <source>
        <dbReference type="Proteomes" id="UP000315439"/>
    </source>
</evidence>
<comment type="caution">
    <text evidence="2">The sequence shown here is derived from an EMBL/GenBank/DDBJ whole genome shotgun (WGS) entry which is preliminary data.</text>
</comment>
<accession>A0A545UJ28</accession>
<keyword evidence="1" id="KW-0732">Signal</keyword>
<feature type="chain" id="PRO_5022172913" evidence="1">
    <location>
        <begin position="22"/>
        <end position="181"/>
    </location>
</feature>
<organism evidence="2 3">
    <name type="scientific">Aliikangiella coralliicola</name>
    <dbReference type="NCBI Taxonomy" id="2592383"/>
    <lineage>
        <taxon>Bacteria</taxon>
        <taxon>Pseudomonadati</taxon>
        <taxon>Pseudomonadota</taxon>
        <taxon>Gammaproteobacteria</taxon>
        <taxon>Oceanospirillales</taxon>
        <taxon>Pleioneaceae</taxon>
        <taxon>Aliikangiella</taxon>
    </lineage>
</organism>
<dbReference type="PANTHER" id="PTHR37691">
    <property type="entry name" value="BLR3518 PROTEIN"/>
    <property type="match status" value="1"/>
</dbReference>
<dbReference type="Pfam" id="PF02635">
    <property type="entry name" value="DsrE"/>
    <property type="match status" value="1"/>
</dbReference>
<dbReference type="InterPro" id="IPR027396">
    <property type="entry name" value="DsrEFH-like"/>
</dbReference>
<dbReference type="EMBL" id="VIKS01000001">
    <property type="protein sequence ID" value="TQV89469.1"/>
    <property type="molecule type" value="Genomic_DNA"/>
</dbReference>
<feature type="signal peptide" evidence="1">
    <location>
        <begin position="1"/>
        <end position="21"/>
    </location>
</feature>
<dbReference type="PANTHER" id="PTHR37691:SF1">
    <property type="entry name" value="BLR3518 PROTEIN"/>
    <property type="match status" value="1"/>
</dbReference>
<dbReference type="SUPFAM" id="SSF75169">
    <property type="entry name" value="DsrEFH-like"/>
    <property type="match status" value="1"/>
</dbReference>
<dbReference type="OrthoDB" id="7206705at2"/>
<evidence type="ECO:0000256" key="1">
    <source>
        <dbReference type="SAM" id="SignalP"/>
    </source>
</evidence>
<dbReference type="Gene3D" id="3.40.1260.10">
    <property type="entry name" value="DsrEFH-like"/>
    <property type="match status" value="1"/>
</dbReference>
<name>A0A545UJ28_9GAMM</name>
<dbReference type="RefSeq" id="WP_142891533.1">
    <property type="nucleotide sequence ID" value="NZ_ML660160.1"/>
</dbReference>
<sequence length="181" mass="19924">MIRQSLFPAILLIIASFPNFAFSSDSFGTGPLLKEFGANAKVKLTHPLSKEQTFKVVFDVAEVEDETTLNRKFNSLARFLNMHVRAGVAAENIQLALVVHSKAGNGLLNEKAFKKKFGQENPNAQLLKELMAHNVRVILCGQSAAYYQIDNQDLIGGVEMALSAMTAHALLQQEGYTLNPF</sequence>
<keyword evidence="3" id="KW-1185">Reference proteome</keyword>
<dbReference type="AlphaFoldDB" id="A0A545UJ28"/>
<dbReference type="Proteomes" id="UP000315439">
    <property type="component" value="Unassembled WGS sequence"/>
</dbReference>
<evidence type="ECO:0000313" key="2">
    <source>
        <dbReference type="EMBL" id="TQV89469.1"/>
    </source>
</evidence>